<evidence type="ECO:0000313" key="8">
    <source>
        <dbReference type="EMBL" id="GFT13334.1"/>
    </source>
</evidence>
<dbReference type="InterPro" id="IPR004710">
    <property type="entry name" value="Bilac:Na_transpt"/>
</dbReference>
<accession>A0A8X6TG62</accession>
<evidence type="ECO:0000256" key="3">
    <source>
        <dbReference type="ARBA" id="ARBA00022692"/>
    </source>
</evidence>
<dbReference type="GO" id="GO:0016020">
    <property type="term" value="C:membrane"/>
    <property type="evidence" value="ECO:0007669"/>
    <property type="project" value="UniProtKB-SubCell"/>
</dbReference>
<keyword evidence="5 7" id="KW-1133">Transmembrane helix</keyword>
<keyword evidence="3 7" id="KW-0812">Transmembrane</keyword>
<evidence type="ECO:0000256" key="1">
    <source>
        <dbReference type="ARBA" id="ARBA00004141"/>
    </source>
</evidence>
<dbReference type="OrthoDB" id="203097at2759"/>
<evidence type="ECO:0000256" key="2">
    <source>
        <dbReference type="ARBA" id="ARBA00006528"/>
    </source>
</evidence>
<dbReference type="Gene3D" id="1.20.1530.20">
    <property type="match status" value="1"/>
</dbReference>
<comment type="similarity">
    <text evidence="2">Belongs to the bile acid:sodium symporter (BASS) (TC 2.A.28) family.</text>
</comment>
<evidence type="ECO:0000256" key="6">
    <source>
        <dbReference type="ARBA" id="ARBA00023136"/>
    </source>
</evidence>
<dbReference type="AlphaFoldDB" id="A0A8X6TG62"/>
<feature type="transmembrane region" description="Helical" evidence="7">
    <location>
        <begin position="85"/>
        <end position="107"/>
    </location>
</feature>
<dbReference type="InterPro" id="IPR038770">
    <property type="entry name" value="Na+/solute_symporter_sf"/>
</dbReference>
<keyword evidence="6 7" id="KW-0472">Membrane</keyword>
<comment type="subcellular location">
    <subcellularLocation>
        <location evidence="1">Membrane</location>
        <topology evidence="1">Multi-pass membrane protein</topology>
    </subcellularLocation>
</comment>
<name>A0A8X6TG62_NEPPI</name>
<evidence type="ECO:0000256" key="5">
    <source>
        <dbReference type="ARBA" id="ARBA00022989"/>
    </source>
</evidence>
<evidence type="ECO:0000313" key="9">
    <source>
        <dbReference type="Proteomes" id="UP000887013"/>
    </source>
</evidence>
<feature type="transmembrane region" description="Helical" evidence="7">
    <location>
        <begin position="119"/>
        <end position="141"/>
    </location>
</feature>
<reference evidence="8" key="1">
    <citation type="submission" date="2020-08" db="EMBL/GenBank/DDBJ databases">
        <title>Multicomponent nature underlies the extraordinary mechanical properties of spider dragline silk.</title>
        <authorList>
            <person name="Kono N."/>
            <person name="Nakamura H."/>
            <person name="Mori M."/>
            <person name="Yoshida Y."/>
            <person name="Ohtoshi R."/>
            <person name="Malay A.D."/>
            <person name="Moran D.A.P."/>
            <person name="Tomita M."/>
            <person name="Numata K."/>
            <person name="Arakawa K."/>
        </authorList>
    </citation>
    <scope>NUCLEOTIDE SEQUENCE</scope>
</reference>
<dbReference type="PANTHER" id="PTHR10361">
    <property type="entry name" value="SODIUM-BILE ACID COTRANSPORTER"/>
    <property type="match status" value="1"/>
</dbReference>
<dbReference type="Pfam" id="PF01758">
    <property type="entry name" value="SBF"/>
    <property type="match status" value="1"/>
</dbReference>
<keyword evidence="4" id="KW-0769">Symport</keyword>
<organism evidence="8 9">
    <name type="scientific">Nephila pilipes</name>
    <name type="common">Giant wood spider</name>
    <name type="synonym">Nephila maculata</name>
    <dbReference type="NCBI Taxonomy" id="299642"/>
    <lineage>
        <taxon>Eukaryota</taxon>
        <taxon>Metazoa</taxon>
        <taxon>Ecdysozoa</taxon>
        <taxon>Arthropoda</taxon>
        <taxon>Chelicerata</taxon>
        <taxon>Arachnida</taxon>
        <taxon>Araneae</taxon>
        <taxon>Araneomorphae</taxon>
        <taxon>Entelegynae</taxon>
        <taxon>Araneoidea</taxon>
        <taxon>Nephilidae</taxon>
        <taxon>Nephila</taxon>
    </lineage>
</organism>
<dbReference type="GO" id="GO:0008508">
    <property type="term" value="F:bile acid:sodium symporter activity"/>
    <property type="evidence" value="ECO:0007669"/>
    <property type="project" value="TreeGrafter"/>
</dbReference>
<dbReference type="Proteomes" id="UP000887013">
    <property type="component" value="Unassembled WGS sequence"/>
</dbReference>
<sequence>MENSHLNNSENATLEVVQVPVIKTAHDILLVVLLVAVMFAMGCHITWEQLWLHIRRPIGIIIGMCSQFILLPLSAFILIKVLGLGILHATGLLLLACSPGGVTSNIFTYFCDGDISLSIAMTTCSTLVALGMMPLNLYMYGQNLNHENVVIPYGKMALSLIAVTCPVLVGMLLHWKWPKVAGYLTKPLLGRSKPQTHDLRSLRRSSTT</sequence>
<protein>
    <submittedName>
        <fullName evidence="8">Solute carrier family 10 member 6</fullName>
    </submittedName>
</protein>
<comment type="caution">
    <text evidence="8">The sequence shown here is derived from an EMBL/GenBank/DDBJ whole genome shotgun (WGS) entry which is preliminary data.</text>
</comment>
<evidence type="ECO:0000256" key="7">
    <source>
        <dbReference type="SAM" id="Phobius"/>
    </source>
</evidence>
<evidence type="ECO:0000256" key="4">
    <source>
        <dbReference type="ARBA" id="ARBA00022847"/>
    </source>
</evidence>
<keyword evidence="9" id="KW-1185">Reference proteome</keyword>
<dbReference type="InterPro" id="IPR002657">
    <property type="entry name" value="BilAc:Na_symport/Acr3"/>
</dbReference>
<feature type="transmembrane region" description="Helical" evidence="7">
    <location>
        <begin position="59"/>
        <end position="79"/>
    </location>
</feature>
<feature type="transmembrane region" description="Helical" evidence="7">
    <location>
        <begin position="28"/>
        <end position="47"/>
    </location>
</feature>
<dbReference type="EMBL" id="BMAW01104236">
    <property type="protein sequence ID" value="GFT13334.1"/>
    <property type="molecule type" value="Genomic_DNA"/>
</dbReference>
<proteinExistence type="inferred from homology"/>
<keyword evidence="4" id="KW-0813">Transport</keyword>
<dbReference type="PANTHER" id="PTHR10361:SF28">
    <property type="entry name" value="P3 PROTEIN-RELATED"/>
    <property type="match status" value="1"/>
</dbReference>
<gene>
    <name evidence="8" type="primary">SLC10A6</name>
    <name evidence="8" type="ORF">NPIL_521261</name>
</gene>
<feature type="transmembrane region" description="Helical" evidence="7">
    <location>
        <begin position="153"/>
        <end position="173"/>
    </location>
</feature>